<reference evidence="2" key="1">
    <citation type="journal article" date="2012" name="Mol. Plant Microbe Interact.">
        <title>A highly conserved effector in Fusarium oxysporum is required for full virulence on Arabidopsis.</title>
        <authorList>
            <person name="Thatcher L.F."/>
            <person name="Gardiner D.M."/>
            <person name="Kazan K."/>
            <person name="Manners J."/>
        </authorList>
    </citation>
    <scope>NUCLEOTIDE SEQUENCE [LARGE SCALE GENOMIC DNA]</scope>
    <source>
        <strain evidence="2">Fo5176</strain>
    </source>
</reference>
<proteinExistence type="predicted"/>
<reference evidence="1" key="2">
    <citation type="submission" date="2025-08" db="UniProtKB">
        <authorList>
            <consortium name="EnsemblFungi"/>
        </authorList>
    </citation>
    <scope>IDENTIFICATION</scope>
    <source>
        <strain evidence="1">4287 / CBS 123668 / FGSC 9935 / NRRL 34936</strain>
    </source>
</reference>
<protein>
    <submittedName>
        <fullName evidence="1">Uncharacterized protein</fullName>
    </submittedName>
</protein>
<name>A0A0D2YKT1_FUSOF</name>
<organism evidence="1 2">
    <name type="scientific">Fusarium oxysporum (strain Fo5176)</name>
    <name type="common">Fusarium vascular wilt</name>
    <dbReference type="NCBI Taxonomy" id="660025"/>
    <lineage>
        <taxon>Eukaryota</taxon>
        <taxon>Fungi</taxon>
        <taxon>Dikarya</taxon>
        <taxon>Ascomycota</taxon>
        <taxon>Pezizomycotina</taxon>
        <taxon>Sordariomycetes</taxon>
        <taxon>Hypocreomycetidae</taxon>
        <taxon>Hypocreales</taxon>
        <taxon>Nectriaceae</taxon>
        <taxon>Fusarium</taxon>
        <taxon>Fusarium oxysporum species complex</taxon>
    </lineage>
</organism>
<evidence type="ECO:0000313" key="2">
    <source>
        <dbReference type="Proteomes" id="UP000002489"/>
    </source>
</evidence>
<dbReference type="AlphaFoldDB" id="A0A0D2YKT1"/>
<accession>A0A0D2YKT1</accession>
<evidence type="ECO:0000313" key="1">
    <source>
        <dbReference type="EnsemblFungi" id="FOXG_17749P0"/>
    </source>
</evidence>
<dbReference type="Proteomes" id="UP000002489">
    <property type="component" value="Unassembled WGS sequence"/>
</dbReference>
<dbReference type="EnsemblFungi" id="FOXG_17749T0">
    <property type="protein sequence ID" value="FOXG_17749P0"/>
    <property type="gene ID" value="FOXG_17749"/>
</dbReference>
<sequence length="105" mass="11758">MVCFVSCGFPGISRFPVDFLSSACCIREKMVDGIFFNNGEGRSGWVGSVNINVCPNLRAFLVLRIPKKNLKRNKDINYLFCFLLQTTTDLLFSYNCTFALGRAVG</sequence>